<keyword evidence="5 10" id="KW-1133">Transmembrane helix</keyword>
<dbReference type="GO" id="GO:0000139">
    <property type="term" value="C:Golgi membrane"/>
    <property type="evidence" value="ECO:0007669"/>
    <property type="project" value="UniProtKB-SubCell"/>
</dbReference>
<dbReference type="SUPFAM" id="SSF53448">
    <property type="entry name" value="Nucleotide-diphospho-sugar transferases"/>
    <property type="match status" value="1"/>
</dbReference>
<proteinExistence type="inferred from homology"/>
<dbReference type="OrthoDB" id="72851at2759"/>
<keyword evidence="3" id="KW-0808">Transferase</keyword>
<evidence type="ECO:0000256" key="5">
    <source>
        <dbReference type="ARBA" id="ARBA00022989"/>
    </source>
</evidence>
<evidence type="ECO:0000256" key="8">
    <source>
        <dbReference type="ARBA" id="ARBA00023316"/>
    </source>
</evidence>
<dbReference type="PANTHER" id="PTHR32044">
    <property type="entry name" value="GLUCOMANNAN 4-BETA-MANNOSYLTRANSFERASE 9"/>
    <property type="match status" value="1"/>
</dbReference>
<evidence type="ECO:0000256" key="3">
    <source>
        <dbReference type="ARBA" id="ARBA00022679"/>
    </source>
</evidence>
<evidence type="ECO:0000313" key="12">
    <source>
        <dbReference type="EMBL" id="GER31128.1"/>
    </source>
</evidence>
<evidence type="ECO:0000256" key="7">
    <source>
        <dbReference type="ARBA" id="ARBA00023136"/>
    </source>
</evidence>
<dbReference type="InterPro" id="IPR029044">
    <property type="entry name" value="Nucleotide-diphossugar_trans"/>
</dbReference>
<keyword evidence="2" id="KW-0328">Glycosyltransferase</keyword>
<comment type="subcellular location">
    <subcellularLocation>
        <location evidence="1">Golgi apparatus membrane</location>
        <topology evidence="1">Multi-pass membrane protein</topology>
    </subcellularLocation>
</comment>
<feature type="domain" description="Glycosyltransferase 2-like" evidence="11">
    <location>
        <begin position="333"/>
        <end position="543"/>
    </location>
</feature>
<reference evidence="13" key="1">
    <citation type="journal article" date="2019" name="Curr. Biol.">
        <title>Genome Sequence of Striga asiatica Provides Insight into the Evolution of Plant Parasitism.</title>
        <authorList>
            <person name="Yoshida S."/>
            <person name="Kim S."/>
            <person name="Wafula E.K."/>
            <person name="Tanskanen J."/>
            <person name="Kim Y.M."/>
            <person name="Honaas L."/>
            <person name="Yang Z."/>
            <person name="Spallek T."/>
            <person name="Conn C.E."/>
            <person name="Ichihashi Y."/>
            <person name="Cheong K."/>
            <person name="Cui S."/>
            <person name="Der J.P."/>
            <person name="Gundlach H."/>
            <person name="Jiao Y."/>
            <person name="Hori C."/>
            <person name="Ishida J.K."/>
            <person name="Kasahara H."/>
            <person name="Kiba T."/>
            <person name="Kim M.S."/>
            <person name="Koo N."/>
            <person name="Laohavisit A."/>
            <person name="Lee Y.H."/>
            <person name="Lumba S."/>
            <person name="McCourt P."/>
            <person name="Mortimer J.C."/>
            <person name="Mutuku J.M."/>
            <person name="Nomura T."/>
            <person name="Sasaki-Sekimoto Y."/>
            <person name="Seto Y."/>
            <person name="Wang Y."/>
            <person name="Wakatake T."/>
            <person name="Sakakibara H."/>
            <person name="Demura T."/>
            <person name="Yamaguchi S."/>
            <person name="Yoneyama K."/>
            <person name="Manabe R.I."/>
            <person name="Nelson D.C."/>
            <person name="Schulman A.H."/>
            <person name="Timko M.P."/>
            <person name="dePamphilis C.W."/>
            <person name="Choi D."/>
            <person name="Shirasu K."/>
        </authorList>
    </citation>
    <scope>NUCLEOTIDE SEQUENCE [LARGE SCALE GENOMIC DNA]</scope>
    <source>
        <strain evidence="13">cv. UVA1</strain>
    </source>
</reference>
<dbReference type="InterPro" id="IPR001173">
    <property type="entry name" value="Glyco_trans_2-like"/>
</dbReference>
<evidence type="ECO:0000259" key="11">
    <source>
        <dbReference type="Pfam" id="PF13632"/>
    </source>
</evidence>
<dbReference type="PANTHER" id="PTHR32044:SF44">
    <property type="entry name" value="XYLOGLUCAN GLYCOSYLTRANSFERASE 12-RELATED"/>
    <property type="match status" value="1"/>
</dbReference>
<protein>
    <submittedName>
        <fullName evidence="12">Cellulose synthase-like protein</fullName>
    </submittedName>
</protein>
<keyword evidence="4 10" id="KW-0812">Transmembrane</keyword>
<evidence type="ECO:0000256" key="1">
    <source>
        <dbReference type="ARBA" id="ARBA00004653"/>
    </source>
</evidence>
<gene>
    <name evidence="12" type="ORF">STAS_07112</name>
</gene>
<feature type="transmembrane region" description="Helical" evidence="10">
    <location>
        <begin position="113"/>
        <end position="132"/>
    </location>
</feature>
<feature type="transmembrane region" description="Helical" evidence="10">
    <location>
        <begin position="679"/>
        <end position="699"/>
    </location>
</feature>
<dbReference type="EMBL" id="BKCP01004428">
    <property type="protein sequence ID" value="GER31128.1"/>
    <property type="molecule type" value="Genomic_DNA"/>
</dbReference>
<dbReference type="GO" id="GO:0016757">
    <property type="term" value="F:glycosyltransferase activity"/>
    <property type="evidence" value="ECO:0007669"/>
    <property type="project" value="UniProtKB-KW"/>
</dbReference>
<dbReference type="GO" id="GO:0099402">
    <property type="term" value="P:plant organ development"/>
    <property type="evidence" value="ECO:0007669"/>
    <property type="project" value="UniProtKB-ARBA"/>
</dbReference>
<dbReference type="GO" id="GO:0071555">
    <property type="term" value="P:cell wall organization"/>
    <property type="evidence" value="ECO:0007669"/>
    <property type="project" value="UniProtKB-KW"/>
</dbReference>
<comment type="similarity">
    <text evidence="9">Belongs to the glycosyltransferase 2 family. Plant cellulose synthase-like C subfamily.</text>
</comment>
<evidence type="ECO:0000256" key="4">
    <source>
        <dbReference type="ARBA" id="ARBA00022692"/>
    </source>
</evidence>
<evidence type="ECO:0000256" key="6">
    <source>
        <dbReference type="ARBA" id="ARBA00023034"/>
    </source>
</evidence>
<feature type="transmembrane region" description="Helical" evidence="10">
    <location>
        <begin position="654"/>
        <end position="673"/>
    </location>
</feature>
<feature type="transmembrane region" description="Helical" evidence="10">
    <location>
        <begin position="187"/>
        <end position="213"/>
    </location>
</feature>
<evidence type="ECO:0000256" key="10">
    <source>
        <dbReference type="SAM" id="Phobius"/>
    </source>
</evidence>
<keyword evidence="8" id="KW-0961">Cell wall biogenesis/degradation</keyword>
<feature type="transmembrane region" description="Helical" evidence="10">
    <location>
        <begin position="500"/>
        <end position="528"/>
    </location>
</feature>
<dbReference type="FunFam" id="3.90.550.10:FF:000007">
    <property type="entry name" value="probable xyloglucan glycosyltransferase 5"/>
    <property type="match status" value="1"/>
</dbReference>
<dbReference type="GO" id="GO:0048868">
    <property type="term" value="P:pollen tube development"/>
    <property type="evidence" value="ECO:0007669"/>
    <property type="project" value="UniProtKB-ARBA"/>
</dbReference>
<dbReference type="Gene3D" id="3.90.550.10">
    <property type="entry name" value="Spore Coat Polysaccharide Biosynthesis Protein SpsA, Chain A"/>
    <property type="match status" value="1"/>
</dbReference>
<comment type="caution">
    <text evidence="12">The sequence shown here is derived from an EMBL/GenBank/DDBJ whole genome shotgun (WGS) entry which is preliminary data.</text>
</comment>
<name>A0A5A7PEZ0_STRAF</name>
<dbReference type="Pfam" id="PF13632">
    <property type="entry name" value="Glyco_trans_2_3"/>
    <property type="match status" value="1"/>
</dbReference>
<sequence length="704" mass="80195">MAPSLYWWAKEAHRGTPVVVKMENPNNWSMVELESPSYEDFMYPNDAAPKGGRNKNAKQLTWVILLKAHRAAGCLASIAAASLSLAAAVRRRVASGRTDSSDSPAAENPAVKSRFYACIKIALWLSLLMLGFETTAYFRGWRFGTHDFQLDRFYALAHSFAVKDVFGLLYSKWVLIRVEYLAPPLQLLTNVCVLLFLIQSLDRLILCLGCLWIKVRNIKPVAKQGLTDLESGDGDGYFPMVLVQIPMCNEKEVYQQSIAAVCNLEWPKGRLLIQILDDSDDPTAQMLIKDEVHKWKENGANIVYRHRVIREGYKAGNLKSAMNCSYVKDYEFVAIFDADFQPNPDFLQRTVPHFRDNEKLGLVQARWSFVNKDENLLTRLQLINLAFHFEVEQQVNGIFLNFFGFNGTAGVWRIKALEESGGWMERTTVEDMDIAVRAHLHGWKFIFLNDVECQCELPESYEAYRKQQHRWHSGPMQLFRLCLPAVIKAKISIWKKANMIFLFFLLRKLILPFYSFTLFCIILPMTMFVPEATLPAWVVCYIPAAMSFLNILPAPKSFPFIVPYLLFENTMSVTKFNAMVSGLFQLGSAYEWVVTKKSGRSSESDLASLVVAAEGRGAHHHQRGRSEPGKLDEVLNNNEKEKTKTKTKKKYNRIYTKELALAFLLLTAAVRSLLSAQGIHFYFLLFQGVSFLVVGFDLIGEQVE</sequence>
<evidence type="ECO:0000256" key="2">
    <source>
        <dbReference type="ARBA" id="ARBA00022676"/>
    </source>
</evidence>
<evidence type="ECO:0000313" key="13">
    <source>
        <dbReference type="Proteomes" id="UP000325081"/>
    </source>
</evidence>
<dbReference type="AlphaFoldDB" id="A0A5A7PEZ0"/>
<accession>A0A5A7PEZ0</accession>
<feature type="transmembrane region" description="Helical" evidence="10">
    <location>
        <begin position="534"/>
        <end position="552"/>
    </location>
</feature>
<keyword evidence="13" id="KW-1185">Reference proteome</keyword>
<evidence type="ECO:0000256" key="9">
    <source>
        <dbReference type="ARBA" id="ARBA00061151"/>
    </source>
</evidence>
<keyword evidence="6" id="KW-0333">Golgi apparatus</keyword>
<dbReference type="Proteomes" id="UP000325081">
    <property type="component" value="Unassembled WGS sequence"/>
</dbReference>
<keyword evidence="7 10" id="KW-0472">Membrane</keyword>
<organism evidence="12 13">
    <name type="scientific">Striga asiatica</name>
    <name type="common">Asiatic witchweed</name>
    <name type="synonym">Buchnera asiatica</name>
    <dbReference type="NCBI Taxonomy" id="4170"/>
    <lineage>
        <taxon>Eukaryota</taxon>
        <taxon>Viridiplantae</taxon>
        <taxon>Streptophyta</taxon>
        <taxon>Embryophyta</taxon>
        <taxon>Tracheophyta</taxon>
        <taxon>Spermatophyta</taxon>
        <taxon>Magnoliopsida</taxon>
        <taxon>eudicotyledons</taxon>
        <taxon>Gunneridae</taxon>
        <taxon>Pentapetalae</taxon>
        <taxon>asterids</taxon>
        <taxon>lamiids</taxon>
        <taxon>Lamiales</taxon>
        <taxon>Orobanchaceae</taxon>
        <taxon>Buchnereae</taxon>
        <taxon>Striga</taxon>
    </lineage>
</organism>